<comment type="caution">
    <text evidence="1">The sequence shown here is derived from an EMBL/GenBank/DDBJ whole genome shotgun (WGS) entry which is preliminary data.</text>
</comment>
<evidence type="ECO:0000313" key="2">
    <source>
        <dbReference type="Proteomes" id="UP000050514"/>
    </source>
</evidence>
<accession>A0A0P6X7V2</accession>
<evidence type="ECO:0008006" key="3">
    <source>
        <dbReference type="Google" id="ProtNLM"/>
    </source>
</evidence>
<reference evidence="1 2" key="1">
    <citation type="submission" date="2015-07" db="EMBL/GenBank/DDBJ databases">
        <title>Draft genome of Bellilinea caldifistulae DSM 17877.</title>
        <authorList>
            <person name="Hemp J."/>
            <person name="Ward L.M."/>
            <person name="Pace L.A."/>
            <person name="Fischer W.W."/>
        </authorList>
    </citation>
    <scope>NUCLEOTIDE SEQUENCE [LARGE SCALE GENOMIC DNA]</scope>
    <source>
        <strain evidence="1 2">GOMI-1</strain>
    </source>
</reference>
<dbReference type="AlphaFoldDB" id="A0A0P6X7V2"/>
<dbReference type="PROSITE" id="PS51257">
    <property type="entry name" value="PROKAR_LIPOPROTEIN"/>
    <property type="match status" value="1"/>
</dbReference>
<keyword evidence="2" id="KW-1185">Reference proteome</keyword>
<dbReference type="Proteomes" id="UP000050514">
    <property type="component" value="Unassembled WGS sequence"/>
</dbReference>
<gene>
    <name evidence="1" type="ORF">AC812_16360</name>
</gene>
<dbReference type="EMBL" id="LGHJ01000027">
    <property type="protein sequence ID" value="KPL71229.1"/>
    <property type="molecule type" value="Genomic_DNA"/>
</dbReference>
<dbReference type="RefSeq" id="WP_061914962.1">
    <property type="nucleotide sequence ID" value="NZ_DF967971.1"/>
</dbReference>
<protein>
    <recommendedName>
        <fullName evidence="3">DUF2993 domain-containing protein</fullName>
    </recommendedName>
</protein>
<organism evidence="1 2">
    <name type="scientific">Bellilinea caldifistulae</name>
    <dbReference type="NCBI Taxonomy" id="360411"/>
    <lineage>
        <taxon>Bacteria</taxon>
        <taxon>Bacillati</taxon>
        <taxon>Chloroflexota</taxon>
        <taxon>Anaerolineae</taxon>
        <taxon>Anaerolineales</taxon>
        <taxon>Anaerolineaceae</taxon>
        <taxon>Bellilinea</taxon>
    </lineage>
</organism>
<evidence type="ECO:0000313" key="1">
    <source>
        <dbReference type="EMBL" id="KPL71229.1"/>
    </source>
</evidence>
<sequence length="168" mass="18186">MNQKKRMILIVGMILMLVSLACNLSLQDGKLSIPITLKEDTIKQIISTAQSAAASQGEKLPLIEVEDIEFVEPDRIVAKGQYQALGGQRLNGQVELKFSVVNDQPKVEVTAINIPGVDLASDAVKKVNEALSKVIRDQVNQAGEGAVIKSITVEADALKILVEVTVRR</sequence>
<proteinExistence type="predicted"/>
<name>A0A0P6X7V2_9CHLR</name>